<dbReference type="Proteomes" id="UP001437256">
    <property type="component" value="Unassembled WGS sequence"/>
</dbReference>
<sequence length="681" mass="77305">MFAKGRRFNPQKVSDVPPPGSYNPEEAQFDDYKKGVILEKADRFCKEADSEIPGPSAYGEKMLSMKGSGKATPGPASSDRYAVLQRKLEELERIHNEGKRTHQVEVERLKMELARSQKTNADLTERLGKQTKQGAAYEHKLEEMKRAAGLDKAEIKDLATKLRISENQRAQVTAKQDDVIELKKNLHASEAKRKEEMRERDRKIAELEKNVASEKKGRNSAEEQLKKKDAEISGLGDSVQMLKTEIMQARDEIEDWQTRAQDSQVARMSKEAFLLQDLENCRTMLERATHAYGALSAGAISKANYEELRHKHYALQIQHARVQRKLANSESQVSELAHLVRQTKEDHRLLQTCLQDAEDVILHCSNNSTSQKEFEQSYASLKPSLDIVHEQLIEAVNLNLAAKLDAAQKETTLLYLGRRNALDLASDQQIQLQEADLAQDSLSAELKEAQKRRNMAEELLKSTTDTVTELQVSLEIYKRQVCELVAKVEEERRQSKAIIGKEKENTQRLSLLVQKGKMAEDGLRAEIDQLTTELIEAERFQEAYYCLRDHLETLSAQNELAEEEVEKLSAFNAEIIGHHNPAQRILYVERIRNELAETKHKLIASTKTHEAVVALNEDLRQELDMYKSVISDNRPKTTLTRVARPPLVDLNQSQPRERTVTGSELAKSSIIAGDMTLDEIL</sequence>
<feature type="coiled-coil region" evidence="1">
    <location>
        <begin position="432"/>
        <end position="466"/>
    </location>
</feature>
<keyword evidence="1" id="KW-0175">Coiled coil</keyword>
<evidence type="ECO:0000313" key="4">
    <source>
        <dbReference type="Proteomes" id="UP001437256"/>
    </source>
</evidence>
<evidence type="ECO:0000313" key="3">
    <source>
        <dbReference type="EMBL" id="KAL0059286.1"/>
    </source>
</evidence>
<gene>
    <name evidence="3" type="ORF">AAF712_013974</name>
</gene>
<evidence type="ECO:0000256" key="1">
    <source>
        <dbReference type="SAM" id="Coils"/>
    </source>
</evidence>
<protein>
    <submittedName>
        <fullName evidence="3">Uncharacterized protein</fullName>
    </submittedName>
</protein>
<feature type="coiled-coil region" evidence="1">
    <location>
        <begin position="81"/>
        <end position="126"/>
    </location>
</feature>
<feature type="coiled-coil region" evidence="1">
    <location>
        <begin position="155"/>
        <end position="266"/>
    </location>
</feature>
<feature type="region of interest" description="Disordered" evidence="2">
    <location>
        <begin position="48"/>
        <end position="79"/>
    </location>
</feature>
<proteinExistence type="predicted"/>
<comment type="caution">
    <text evidence="3">The sequence shown here is derived from an EMBL/GenBank/DDBJ whole genome shotgun (WGS) entry which is preliminary data.</text>
</comment>
<keyword evidence="4" id="KW-1185">Reference proteome</keyword>
<organism evidence="3 4">
    <name type="scientific">Marasmius tenuissimus</name>
    <dbReference type="NCBI Taxonomy" id="585030"/>
    <lineage>
        <taxon>Eukaryota</taxon>
        <taxon>Fungi</taxon>
        <taxon>Dikarya</taxon>
        <taxon>Basidiomycota</taxon>
        <taxon>Agaricomycotina</taxon>
        <taxon>Agaricomycetes</taxon>
        <taxon>Agaricomycetidae</taxon>
        <taxon>Agaricales</taxon>
        <taxon>Marasmiineae</taxon>
        <taxon>Marasmiaceae</taxon>
        <taxon>Marasmius</taxon>
    </lineage>
</organism>
<name>A0ABR2ZCB1_9AGAR</name>
<evidence type="ECO:0000256" key="2">
    <source>
        <dbReference type="SAM" id="MobiDB-lite"/>
    </source>
</evidence>
<feature type="region of interest" description="Disordered" evidence="2">
    <location>
        <begin position="1"/>
        <end position="28"/>
    </location>
</feature>
<accession>A0ABR2ZCB1</accession>
<dbReference type="EMBL" id="JBBXMP010000237">
    <property type="protein sequence ID" value="KAL0059286.1"/>
    <property type="molecule type" value="Genomic_DNA"/>
</dbReference>
<reference evidence="3 4" key="1">
    <citation type="submission" date="2024-05" db="EMBL/GenBank/DDBJ databases">
        <title>A draft genome resource for the thread blight pathogen Marasmius tenuissimus strain MS-2.</title>
        <authorList>
            <person name="Yulfo-Soto G.E."/>
            <person name="Baruah I.K."/>
            <person name="Amoako-Attah I."/>
            <person name="Bukari Y."/>
            <person name="Meinhardt L.W."/>
            <person name="Bailey B.A."/>
            <person name="Cohen S.P."/>
        </authorList>
    </citation>
    <scope>NUCLEOTIDE SEQUENCE [LARGE SCALE GENOMIC DNA]</scope>
    <source>
        <strain evidence="3 4">MS-2</strain>
    </source>
</reference>